<organism evidence="5 6">
    <name type="scientific">Georgenia faecalis</name>
    <dbReference type="NCBI Taxonomy" id="2483799"/>
    <lineage>
        <taxon>Bacteria</taxon>
        <taxon>Bacillati</taxon>
        <taxon>Actinomycetota</taxon>
        <taxon>Actinomycetes</taxon>
        <taxon>Micrococcales</taxon>
        <taxon>Bogoriellaceae</taxon>
        <taxon>Georgenia</taxon>
    </lineage>
</organism>
<comment type="caution">
    <text evidence="5">The sequence shown here is derived from an EMBL/GenBank/DDBJ whole genome shotgun (WGS) entry which is preliminary data.</text>
</comment>
<dbReference type="InterPro" id="IPR028082">
    <property type="entry name" value="Peripla_BP_I"/>
</dbReference>
<dbReference type="PRINTS" id="PR00037">
    <property type="entry name" value="HTHLACR"/>
</dbReference>
<feature type="domain" description="HTH deoR-type" evidence="4">
    <location>
        <begin position="10"/>
        <end position="65"/>
    </location>
</feature>
<dbReference type="Pfam" id="PF13377">
    <property type="entry name" value="Peripla_BP_3"/>
    <property type="match status" value="1"/>
</dbReference>
<dbReference type="SUPFAM" id="SSF46785">
    <property type="entry name" value="Winged helix' DNA-binding domain"/>
    <property type="match status" value="1"/>
</dbReference>
<keyword evidence="2" id="KW-0238">DNA-binding</keyword>
<dbReference type="Gene3D" id="1.10.10.10">
    <property type="entry name" value="Winged helix-like DNA-binding domain superfamily/Winged helix DNA-binding domain"/>
    <property type="match status" value="1"/>
</dbReference>
<evidence type="ECO:0000256" key="3">
    <source>
        <dbReference type="ARBA" id="ARBA00023163"/>
    </source>
</evidence>
<dbReference type="InterPro" id="IPR036390">
    <property type="entry name" value="WH_DNA-bd_sf"/>
</dbReference>
<evidence type="ECO:0000256" key="2">
    <source>
        <dbReference type="ARBA" id="ARBA00023125"/>
    </source>
</evidence>
<accession>A0ABV9D7V8</accession>
<dbReference type="EMBL" id="JBHSGF010000003">
    <property type="protein sequence ID" value="MFC4554735.1"/>
    <property type="molecule type" value="Genomic_DNA"/>
</dbReference>
<gene>
    <name evidence="5" type="ORF">ACFO3F_05695</name>
</gene>
<dbReference type="RefSeq" id="WP_122825288.1">
    <property type="nucleotide sequence ID" value="NZ_CP033325.1"/>
</dbReference>
<evidence type="ECO:0000313" key="5">
    <source>
        <dbReference type="EMBL" id="MFC4554735.1"/>
    </source>
</evidence>
<dbReference type="SMART" id="SM00420">
    <property type="entry name" value="HTH_DEOR"/>
    <property type="match status" value="1"/>
</dbReference>
<dbReference type="Gene3D" id="3.40.50.2300">
    <property type="match status" value="2"/>
</dbReference>
<keyword evidence="3" id="KW-0804">Transcription</keyword>
<evidence type="ECO:0000313" key="6">
    <source>
        <dbReference type="Proteomes" id="UP001595955"/>
    </source>
</evidence>
<keyword evidence="1" id="KW-0805">Transcription regulation</keyword>
<dbReference type="PANTHER" id="PTHR30146:SF155">
    <property type="entry name" value="ALANINE RACEMASE"/>
    <property type="match status" value="1"/>
</dbReference>
<evidence type="ECO:0000256" key="1">
    <source>
        <dbReference type="ARBA" id="ARBA00023015"/>
    </source>
</evidence>
<reference evidence="6" key="1">
    <citation type="journal article" date="2019" name="Int. J. Syst. Evol. Microbiol.">
        <title>The Global Catalogue of Microorganisms (GCM) 10K type strain sequencing project: providing services to taxonomists for standard genome sequencing and annotation.</title>
        <authorList>
            <consortium name="The Broad Institute Genomics Platform"/>
            <consortium name="The Broad Institute Genome Sequencing Center for Infectious Disease"/>
            <person name="Wu L."/>
            <person name="Ma J."/>
        </authorList>
    </citation>
    <scope>NUCLEOTIDE SEQUENCE [LARGE SCALE GENOMIC DNA]</scope>
    <source>
        <strain evidence="6">JCM 3369</strain>
    </source>
</reference>
<dbReference type="PROSITE" id="PS51000">
    <property type="entry name" value="HTH_DEOR_2"/>
    <property type="match status" value="1"/>
</dbReference>
<dbReference type="SUPFAM" id="SSF53822">
    <property type="entry name" value="Periplasmic binding protein-like I"/>
    <property type="match status" value="1"/>
</dbReference>
<sequence length="368" mass="39567">MGPELLPALPSQRRERLLRLLDRGDIQRVADLATALEVAPVTVRRDIAFLAAQGQVRRVRGGAVAMERAADLPAMGAGDGQATSIGIVVPSMKYYWPDVVRGAREAAQALGVRLVLRGSTYDARIDRRNLARLVDSVGVAGLVIAPMTSGEEGEELVRWMQELTVPIVLAERTAVRGDYGQPMDSVTSNHELGAGMALRLLAQLGHRRIGLVTVAKSPTTPALRAGWRAVCAELGLETAGVPDVDTEDYGSPTWPETLDAVLDATLSSRTTALLVHSDAEAIELLGRCDERGIRVPEDLSVIAYDDEVASMATPPLTAVHPPKTEIGRAAVELLANRVRTPETVHTQRIVITPELRVRQSTAPPAQVH</sequence>
<dbReference type="PROSITE" id="PS00894">
    <property type="entry name" value="HTH_DEOR_1"/>
    <property type="match status" value="1"/>
</dbReference>
<dbReference type="InterPro" id="IPR046335">
    <property type="entry name" value="LacI/GalR-like_sensor"/>
</dbReference>
<dbReference type="Proteomes" id="UP001595955">
    <property type="component" value="Unassembled WGS sequence"/>
</dbReference>
<dbReference type="InterPro" id="IPR036388">
    <property type="entry name" value="WH-like_DNA-bd_sf"/>
</dbReference>
<keyword evidence="6" id="KW-1185">Reference proteome</keyword>
<dbReference type="Pfam" id="PF08220">
    <property type="entry name" value="HTH_DeoR"/>
    <property type="match status" value="1"/>
</dbReference>
<name>A0ABV9D7V8_9MICO</name>
<protein>
    <submittedName>
        <fullName evidence="5">Substrate-binding domain-containing protein</fullName>
    </submittedName>
</protein>
<dbReference type="InterPro" id="IPR001034">
    <property type="entry name" value="DeoR_HTH"/>
</dbReference>
<evidence type="ECO:0000259" key="4">
    <source>
        <dbReference type="PROSITE" id="PS51000"/>
    </source>
</evidence>
<dbReference type="InterPro" id="IPR018356">
    <property type="entry name" value="Tscrpt_reg_HTH_DeoR_CS"/>
</dbReference>
<dbReference type="PANTHER" id="PTHR30146">
    <property type="entry name" value="LACI-RELATED TRANSCRIPTIONAL REPRESSOR"/>
    <property type="match status" value="1"/>
</dbReference>
<proteinExistence type="predicted"/>